<comment type="caution">
    <text evidence="12">The sequence shown here is derived from an EMBL/GenBank/DDBJ whole genome shotgun (WGS) entry which is preliminary data.</text>
</comment>
<keyword evidence="6" id="KW-0698">rRNA processing</keyword>
<evidence type="ECO:0000256" key="7">
    <source>
        <dbReference type="ARBA" id="ARBA00022884"/>
    </source>
</evidence>
<dbReference type="InterPro" id="IPR000504">
    <property type="entry name" value="RRM_dom"/>
</dbReference>
<evidence type="ECO:0000259" key="11">
    <source>
        <dbReference type="PROSITE" id="PS50102"/>
    </source>
</evidence>
<evidence type="ECO:0000256" key="5">
    <source>
        <dbReference type="ARBA" id="ARBA00022517"/>
    </source>
</evidence>
<gene>
    <name evidence="12" type="ORF">Dda_7515</name>
</gene>
<dbReference type="Gene3D" id="3.30.70.330">
    <property type="match status" value="2"/>
</dbReference>
<accession>A0AAD6IWL8</accession>
<reference evidence="12" key="1">
    <citation type="submission" date="2023-01" db="EMBL/GenBank/DDBJ databases">
        <title>The chitinases involved in constricting ring structure development in the nematode-trapping fungus Drechslerella dactyloides.</title>
        <authorList>
            <person name="Wang R."/>
            <person name="Zhang L."/>
            <person name="Tang P."/>
            <person name="Li S."/>
            <person name="Liang L."/>
        </authorList>
    </citation>
    <scope>NUCLEOTIDE SEQUENCE</scope>
    <source>
        <strain evidence="12">YMF1.00031</strain>
    </source>
</reference>
<evidence type="ECO:0000256" key="6">
    <source>
        <dbReference type="ARBA" id="ARBA00022552"/>
    </source>
</evidence>
<keyword evidence="8" id="KW-0539">Nucleus</keyword>
<feature type="compositionally biased region" description="Acidic residues" evidence="10">
    <location>
        <begin position="364"/>
        <end position="385"/>
    </location>
</feature>
<comment type="similarity">
    <text evidence="3">Belongs to the RRM RBM34 family.</text>
</comment>
<comment type="function">
    <text evidence="1">Involved in pre-25S rRNA processing.</text>
</comment>
<evidence type="ECO:0000256" key="4">
    <source>
        <dbReference type="ARBA" id="ARBA00015520"/>
    </source>
</evidence>
<feature type="compositionally biased region" description="Basic and acidic residues" evidence="10">
    <location>
        <begin position="386"/>
        <end position="395"/>
    </location>
</feature>
<dbReference type="SMART" id="SM00360">
    <property type="entry name" value="RRM"/>
    <property type="match status" value="2"/>
</dbReference>
<feature type="compositionally biased region" description="Acidic residues" evidence="10">
    <location>
        <begin position="278"/>
        <end position="291"/>
    </location>
</feature>
<proteinExistence type="inferred from homology"/>
<dbReference type="GO" id="GO:0005730">
    <property type="term" value="C:nucleolus"/>
    <property type="evidence" value="ECO:0007669"/>
    <property type="project" value="UniProtKB-SubCell"/>
</dbReference>
<dbReference type="EMBL" id="JAQGDS010000010">
    <property type="protein sequence ID" value="KAJ6257727.1"/>
    <property type="molecule type" value="Genomic_DNA"/>
</dbReference>
<feature type="region of interest" description="Disordered" evidence="10">
    <location>
        <begin position="194"/>
        <end position="236"/>
    </location>
</feature>
<feature type="region of interest" description="Disordered" evidence="10">
    <location>
        <begin position="32"/>
        <end position="58"/>
    </location>
</feature>
<feature type="compositionally biased region" description="Basic and acidic residues" evidence="10">
    <location>
        <begin position="204"/>
        <end position="224"/>
    </location>
</feature>
<sequence length="700" mass="76230">MDQACLPVLGLALAPVRGYLIVAVTHVREQTQSHHLMRGRGPTAMAGRPLDAKSLPPDPKRQRAVLDTYPSYHPFTASASMAGCLADHSCLDVMCLPAWTQLCDLLANQIAAGRPHDTRILSTPGDTRSRRSQHRMADTARDCREKVYGRREVVKLEIDLCLWSRDGLRPWLSALATTRCTLATFGSAGDAIASEEKKHKKEKKHAEEKPGKDKKEKKDKKDRPPTSTPTSIFGTAPKDVDAGLASLFSANAAPVNIAAARPTRAARPTAPVNRDALDIDLDDESSDEEIPSDVAGALAAREALRHDGKKKRKRATEPEIEDIYMDKLRDDEPSPRTQKKQKKEPSPSQDGDQPVDKKLAGDEPVSDDNDEDGSSGSDSDSDDGEPAERIQHETEGGLQQQELDKANRTVFIGNLPSSVITDKSHYKLLKTAFKPHGGISSIRFRSIAFSDQIPRKAAFITRALHVDQTSVNAYLVFKTAEAARSSLSLNGTVLLSHHIRVDSIAHPAKTDSRRCVFVGNLDFEAAEESLWQHFSPCGAVENVRIVRDAKTNVGKGFAYVQFVDEIAVEKALLLNDQLMPAAEKGKKRKLRVTRAKNVRRKPATAAPTTSNNTRGGGGRNGVYVPKPDPKKAGMAGRAGKLFGRAGGAKARKMEENGTFEGTRAVPGMETGLKSGGSGKRKGKPRVRKTARSAAWKTKKT</sequence>
<evidence type="ECO:0000256" key="9">
    <source>
        <dbReference type="PROSITE-ProRule" id="PRU00176"/>
    </source>
</evidence>
<dbReference type="Pfam" id="PF00076">
    <property type="entry name" value="RRM_1"/>
    <property type="match status" value="1"/>
</dbReference>
<feature type="compositionally biased region" description="Low complexity" evidence="10">
    <location>
        <begin position="261"/>
        <end position="271"/>
    </location>
</feature>
<evidence type="ECO:0000256" key="2">
    <source>
        <dbReference type="ARBA" id="ARBA00004604"/>
    </source>
</evidence>
<dbReference type="GO" id="GO:0019843">
    <property type="term" value="F:rRNA binding"/>
    <property type="evidence" value="ECO:0007669"/>
    <property type="project" value="TreeGrafter"/>
</dbReference>
<feature type="domain" description="RRM" evidence="11">
    <location>
        <begin position="408"/>
        <end position="506"/>
    </location>
</feature>
<evidence type="ECO:0000313" key="13">
    <source>
        <dbReference type="Proteomes" id="UP001221413"/>
    </source>
</evidence>
<feature type="compositionally biased region" description="Basic and acidic residues" evidence="10">
    <location>
        <begin position="324"/>
        <end position="334"/>
    </location>
</feature>
<dbReference type="Proteomes" id="UP001221413">
    <property type="component" value="Unassembled WGS sequence"/>
</dbReference>
<feature type="compositionally biased region" description="Basic residues" evidence="10">
    <location>
        <begin position="678"/>
        <end position="700"/>
    </location>
</feature>
<dbReference type="PANTHER" id="PTHR23236">
    <property type="entry name" value="EUKARYOTIC TRANSLATION INITIATION FACTOR 4B/4H"/>
    <property type="match status" value="1"/>
</dbReference>
<dbReference type="InterPro" id="IPR047189">
    <property type="entry name" value="RRM2_Nop12p-like"/>
</dbReference>
<dbReference type="AlphaFoldDB" id="A0AAD6IWL8"/>
<organism evidence="12 13">
    <name type="scientific">Drechslerella dactyloides</name>
    <name type="common">Nematode-trapping fungus</name>
    <name type="synonym">Arthrobotrys dactyloides</name>
    <dbReference type="NCBI Taxonomy" id="74499"/>
    <lineage>
        <taxon>Eukaryota</taxon>
        <taxon>Fungi</taxon>
        <taxon>Dikarya</taxon>
        <taxon>Ascomycota</taxon>
        <taxon>Pezizomycotina</taxon>
        <taxon>Orbiliomycetes</taxon>
        <taxon>Orbiliales</taxon>
        <taxon>Orbiliaceae</taxon>
        <taxon>Drechslerella</taxon>
    </lineage>
</organism>
<keyword evidence="5" id="KW-0690">Ribosome biogenesis</keyword>
<feature type="compositionally biased region" description="Low complexity" evidence="10">
    <location>
        <begin position="603"/>
        <end position="613"/>
    </location>
</feature>
<comment type="subcellular location">
    <subcellularLocation>
        <location evidence="2">Nucleus</location>
        <location evidence="2">Nucleolus</location>
    </subcellularLocation>
</comment>
<evidence type="ECO:0000313" key="12">
    <source>
        <dbReference type="EMBL" id="KAJ6257727.1"/>
    </source>
</evidence>
<name>A0AAD6IWL8_DREDA</name>
<dbReference type="PANTHER" id="PTHR23236:SF25">
    <property type="entry name" value="RNA-BINDING PROTEIN 34"/>
    <property type="match status" value="1"/>
</dbReference>
<dbReference type="InterPro" id="IPR012677">
    <property type="entry name" value="Nucleotide-bd_a/b_plait_sf"/>
</dbReference>
<evidence type="ECO:0000256" key="8">
    <source>
        <dbReference type="ARBA" id="ARBA00023242"/>
    </source>
</evidence>
<evidence type="ECO:0000256" key="10">
    <source>
        <dbReference type="SAM" id="MobiDB-lite"/>
    </source>
</evidence>
<protein>
    <recommendedName>
        <fullName evidence="4">Nucleolar protein 12</fullName>
    </recommendedName>
</protein>
<feature type="region of interest" description="Disordered" evidence="10">
    <location>
        <begin position="261"/>
        <end position="403"/>
    </location>
</feature>
<keyword evidence="13" id="KW-1185">Reference proteome</keyword>
<feature type="region of interest" description="Disordered" evidence="10">
    <location>
        <begin position="117"/>
        <end position="138"/>
    </location>
</feature>
<feature type="region of interest" description="Disordered" evidence="10">
    <location>
        <begin position="597"/>
        <end position="700"/>
    </location>
</feature>
<dbReference type="SUPFAM" id="SSF54928">
    <property type="entry name" value="RNA-binding domain, RBD"/>
    <property type="match status" value="2"/>
</dbReference>
<dbReference type="InterPro" id="IPR035979">
    <property type="entry name" value="RBD_domain_sf"/>
</dbReference>
<dbReference type="PROSITE" id="PS50102">
    <property type="entry name" value="RRM"/>
    <property type="match status" value="2"/>
</dbReference>
<feature type="domain" description="RRM" evidence="11">
    <location>
        <begin position="514"/>
        <end position="597"/>
    </location>
</feature>
<dbReference type="CDD" id="cd12670">
    <property type="entry name" value="RRM2_Nop12p_like"/>
    <property type="match status" value="1"/>
</dbReference>
<evidence type="ECO:0000256" key="1">
    <source>
        <dbReference type="ARBA" id="ARBA00002475"/>
    </source>
</evidence>
<evidence type="ECO:0000256" key="3">
    <source>
        <dbReference type="ARBA" id="ARBA00007077"/>
    </source>
</evidence>
<keyword evidence="7 9" id="KW-0694">RNA-binding</keyword>
<dbReference type="GO" id="GO:0000463">
    <property type="term" value="P:maturation of LSU-rRNA from tricistronic rRNA transcript (SSU-rRNA, 5.8S rRNA, LSU-rRNA)"/>
    <property type="evidence" value="ECO:0007669"/>
    <property type="project" value="TreeGrafter"/>
</dbReference>